<feature type="transmembrane region" description="Helical" evidence="6">
    <location>
        <begin position="553"/>
        <end position="574"/>
    </location>
</feature>
<name>A0AAU7NYB2_9GAMM</name>
<comment type="subcellular location">
    <subcellularLocation>
        <location evidence="1">Endomembrane system</location>
        <topology evidence="1">Multi-pass membrane protein</topology>
    </subcellularLocation>
    <subcellularLocation>
        <location evidence="5">Membrane</location>
        <topology evidence="5">Multi-pass membrane protein</topology>
    </subcellularLocation>
</comment>
<dbReference type="GO" id="GO:0016020">
    <property type="term" value="C:membrane"/>
    <property type="evidence" value="ECO:0007669"/>
    <property type="project" value="UniProtKB-SubCell"/>
</dbReference>
<gene>
    <name evidence="8" type="ORF">Q9L42_007640</name>
</gene>
<proteinExistence type="predicted"/>
<feature type="transmembrane region" description="Helical" evidence="6">
    <location>
        <begin position="507"/>
        <end position="527"/>
    </location>
</feature>
<feature type="transmembrane region" description="Helical" evidence="6">
    <location>
        <begin position="172"/>
        <end position="191"/>
    </location>
</feature>
<accession>A0AAU7NYB2</accession>
<sequence>MNELLLSSQFIPLLGLLLILLSPNDEHKIARISTGSSIALGASIMALLLMWGGAGFLNYEYEWFTLYAGEDYRFPILFYLDRIGGAYLFCVWAIFSVIIKYCRVYLHREAGYKRFFMTIFGFVFGLNMVILSGSIDLLFAGWEIVGMASFLLIAFYRHRPQPVRNALRAYTVYRFCDIGLLLGAWMSHLLFHDSQHFSQLSNLFNHAAMPPAGYGALLLLSVLILIAASGKSAQFPFCFWLPRAMEGPTPSSAIFYGALSVHLGVFLLLRTTPIWTYHYFTRFIVFVIGLLTVIVASLSEKTQSNIKGQIAYASITQVGFMFMELALGLETLVLLHFLGNAFLRCYQLLVSPSIVAHLLRVEGSADTDFYIKNSARFEFLPLSIRSTLPEVLQNTLYVFSLQEGNLELLVRNVLWNPLKRIGASLNAMKFWVKLLNAVAVLGAVYLAIVTAGLSNKYLALPISVFMVLASISAFSLKRSPFGVWNAMALSSALAALGVWFLNPAASSDIAIFATGILPSWVLGLFVLGRMLKGDQFRETPFAYRALAETQPKLSLLFFVSFLGLIGFPISPAFLGEDLLLAHASSHDPWFALPITLAFVINGIAGARVFLRLCMGRPSELNVLSEDVDVEVAHSIETQSV</sequence>
<protein>
    <submittedName>
        <fullName evidence="8">Proton-conducting transporter membrane subunit</fullName>
    </submittedName>
</protein>
<dbReference type="PRINTS" id="PR01434">
    <property type="entry name" value="NADHDHGNASE5"/>
</dbReference>
<feature type="transmembrane region" description="Helical" evidence="6">
    <location>
        <begin position="211"/>
        <end position="230"/>
    </location>
</feature>
<keyword evidence="4 6" id="KW-0472">Membrane</keyword>
<keyword evidence="3 6" id="KW-1133">Transmembrane helix</keyword>
<dbReference type="InterPro" id="IPR001750">
    <property type="entry name" value="ND/Mrp_TM"/>
</dbReference>
<evidence type="ECO:0000256" key="2">
    <source>
        <dbReference type="ARBA" id="ARBA00022692"/>
    </source>
</evidence>
<evidence type="ECO:0000313" key="8">
    <source>
        <dbReference type="EMBL" id="XBS21987.1"/>
    </source>
</evidence>
<dbReference type="EMBL" id="CP157743">
    <property type="protein sequence ID" value="XBS21987.1"/>
    <property type="molecule type" value="Genomic_DNA"/>
</dbReference>
<dbReference type="GO" id="GO:0008137">
    <property type="term" value="F:NADH dehydrogenase (ubiquinone) activity"/>
    <property type="evidence" value="ECO:0007669"/>
    <property type="project" value="InterPro"/>
</dbReference>
<dbReference type="KEGG" id="mech:Q9L42_007640"/>
<feature type="transmembrane region" description="Helical" evidence="6">
    <location>
        <begin position="35"/>
        <end position="56"/>
    </location>
</feature>
<keyword evidence="9" id="KW-1185">Reference proteome</keyword>
<dbReference type="InterPro" id="IPR003945">
    <property type="entry name" value="NU5C-like"/>
</dbReference>
<feature type="transmembrane region" description="Helical" evidence="6">
    <location>
        <begin position="430"/>
        <end position="451"/>
    </location>
</feature>
<dbReference type="GO" id="GO:0015990">
    <property type="term" value="P:electron transport coupled proton transport"/>
    <property type="evidence" value="ECO:0007669"/>
    <property type="project" value="TreeGrafter"/>
</dbReference>
<evidence type="ECO:0000256" key="5">
    <source>
        <dbReference type="RuleBase" id="RU000320"/>
    </source>
</evidence>
<feature type="transmembrane region" description="Helical" evidence="6">
    <location>
        <begin position="76"/>
        <end position="99"/>
    </location>
</feature>
<organism evidence="8 9">
    <name type="scientific">Methylomarinum roseum</name>
    <dbReference type="NCBI Taxonomy" id="3067653"/>
    <lineage>
        <taxon>Bacteria</taxon>
        <taxon>Pseudomonadati</taxon>
        <taxon>Pseudomonadota</taxon>
        <taxon>Gammaproteobacteria</taxon>
        <taxon>Methylococcales</taxon>
        <taxon>Methylococcaceae</taxon>
        <taxon>Methylomarinum</taxon>
    </lineage>
</organism>
<evidence type="ECO:0000256" key="3">
    <source>
        <dbReference type="ARBA" id="ARBA00022989"/>
    </source>
</evidence>
<dbReference type="GO" id="GO:0003954">
    <property type="term" value="F:NADH dehydrogenase activity"/>
    <property type="evidence" value="ECO:0007669"/>
    <property type="project" value="TreeGrafter"/>
</dbReference>
<dbReference type="GO" id="GO:0012505">
    <property type="term" value="C:endomembrane system"/>
    <property type="evidence" value="ECO:0007669"/>
    <property type="project" value="UniProtKB-SubCell"/>
</dbReference>
<keyword evidence="2 5" id="KW-0812">Transmembrane</keyword>
<feature type="transmembrane region" description="Helical" evidence="6">
    <location>
        <begin position="111"/>
        <end position="131"/>
    </location>
</feature>
<feature type="transmembrane region" description="Helical" evidence="6">
    <location>
        <begin position="137"/>
        <end position="156"/>
    </location>
</feature>
<feature type="transmembrane region" description="Helical" evidence="6">
    <location>
        <begin position="6"/>
        <end position="23"/>
    </location>
</feature>
<evidence type="ECO:0000313" key="9">
    <source>
        <dbReference type="Proteomes" id="UP001225378"/>
    </source>
</evidence>
<feature type="domain" description="NADH:quinone oxidoreductase/Mrp antiporter transmembrane" evidence="7">
    <location>
        <begin position="452"/>
        <end position="596"/>
    </location>
</feature>
<feature type="transmembrane region" description="Helical" evidence="6">
    <location>
        <begin position="457"/>
        <end position="476"/>
    </location>
</feature>
<evidence type="ECO:0000256" key="4">
    <source>
        <dbReference type="ARBA" id="ARBA00023136"/>
    </source>
</evidence>
<feature type="transmembrane region" description="Helical" evidence="6">
    <location>
        <begin position="483"/>
        <end position="501"/>
    </location>
</feature>
<dbReference type="Pfam" id="PF00361">
    <property type="entry name" value="Proton_antipo_M"/>
    <property type="match status" value="2"/>
</dbReference>
<dbReference type="Proteomes" id="UP001225378">
    <property type="component" value="Chromosome"/>
</dbReference>
<feature type="transmembrane region" description="Helical" evidence="6">
    <location>
        <begin position="251"/>
        <end position="269"/>
    </location>
</feature>
<evidence type="ECO:0000256" key="6">
    <source>
        <dbReference type="SAM" id="Phobius"/>
    </source>
</evidence>
<dbReference type="PANTHER" id="PTHR42829:SF2">
    <property type="entry name" value="NADH-UBIQUINONE OXIDOREDUCTASE CHAIN 5"/>
    <property type="match status" value="1"/>
</dbReference>
<feature type="transmembrane region" description="Helical" evidence="6">
    <location>
        <begin position="589"/>
        <end position="610"/>
    </location>
</feature>
<evidence type="ECO:0000259" key="7">
    <source>
        <dbReference type="Pfam" id="PF00361"/>
    </source>
</evidence>
<reference evidence="8 9" key="1">
    <citation type="journal article" date="2024" name="Microbiology">
        <title>Methylomarinum rosea sp. nov., a novel halophilic methanotrophic bacterium from the hypersaline Lake Elton.</title>
        <authorList>
            <person name="Suleimanov R.Z."/>
            <person name="Oshkin I.Y."/>
            <person name="Danilova O.V."/>
            <person name="Suzina N.E."/>
            <person name="Dedysh S.N."/>
        </authorList>
    </citation>
    <scope>NUCLEOTIDE SEQUENCE [LARGE SCALE GENOMIC DNA]</scope>
    <source>
        <strain evidence="8 9">Ch1-1</strain>
    </source>
</reference>
<evidence type="ECO:0000256" key="1">
    <source>
        <dbReference type="ARBA" id="ARBA00004127"/>
    </source>
</evidence>
<dbReference type="PANTHER" id="PTHR42829">
    <property type="entry name" value="NADH-UBIQUINONE OXIDOREDUCTASE CHAIN 5"/>
    <property type="match status" value="1"/>
</dbReference>
<feature type="domain" description="NADH:quinone oxidoreductase/Mrp antiporter transmembrane" evidence="7">
    <location>
        <begin position="136"/>
        <end position="352"/>
    </location>
</feature>
<dbReference type="RefSeq" id="WP_305909038.1">
    <property type="nucleotide sequence ID" value="NZ_CP157743.1"/>
</dbReference>
<feature type="transmembrane region" description="Helical" evidence="6">
    <location>
        <begin position="275"/>
        <end position="298"/>
    </location>
</feature>
<dbReference type="AlphaFoldDB" id="A0AAU7NYB2"/>
<dbReference type="GO" id="GO:0042773">
    <property type="term" value="P:ATP synthesis coupled electron transport"/>
    <property type="evidence" value="ECO:0007669"/>
    <property type="project" value="InterPro"/>
</dbReference>